<name>A0A1J5RZR5_9ZZZZ</name>
<dbReference type="GO" id="GO:0016787">
    <property type="term" value="F:hydrolase activity"/>
    <property type="evidence" value="ECO:0007669"/>
    <property type="project" value="UniProtKB-KW"/>
</dbReference>
<accession>A0A1J5RZR5</accession>
<evidence type="ECO:0000256" key="3">
    <source>
        <dbReference type="SAM" id="MobiDB-lite"/>
    </source>
</evidence>
<dbReference type="EMBL" id="MLJW01000175">
    <property type="protein sequence ID" value="OIQ94995.1"/>
    <property type="molecule type" value="Genomic_DNA"/>
</dbReference>
<comment type="caution">
    <text evidence="5">The sequence shown here is derived from an EMBL/GenBank/DDBJ whole genome shotgun (WGS) entry which is preliminary data.</text>
</comment>
<proteinExistence type="inferred from homology"/>
<feature type="region of interest" description="Disordered" evidence="3">
    <location>
        <begin position="396"/>
        <end position="418"/>
    </location>
</feature>
<evidence type="ECO:0000259" key="4">
    <source>
        <dbReference type="Pfam" id="PF13472"/>
    </source>
</evidence>
<keyword evidence="2 5" id="KW-0378">Hydrolase</keyword>
<dbReference type="CDD" id="cd01821">
    <property type="entry name" value="Rhamnogalacturan_acetylesterase_like"/>
    <property type="match status" value="1"/>
</dbReference>
<protein>
    <submittedName>
        <fullName evidence="5">Rhamnogalacturonan acetylesterase RhgT</fullName>
        <ecNumber evidence="5">3.1.1.-</ecNumber>
    </submittedName>
</protein>
<dbReference type="Gene3D" id="2.60.120.430">
    <property type="entry name" value="Galactose-binding lectin"/>
    <property type="match status" value="1"/>
</dbReference>
<dbReference type="Pfam" id="PF13472">
    <property type="entry name" value="Lipase_GDSL_2"/>
    <property type="match status" value="1"/>
</dbReference>
<feature type="domain" description="SGNH hydrolase-type esterase" evidence="4">
    <location>
        <begin position="182"/>
        <end position="329"/>
    </location>
</feature>
<dbReference type="AlphaFoldDB" id="A0A1J5RZR5"/>
<organism evidence="5">
    <name type="scientific">mine drainage metagenome</name>
    <dbReference type="NCBI Taxonomy" id="410659"/>
    <lineage>
        <taxon>unclassified sequences</taxon>
        <taxon>metagenomes</taxon>
        <taxon>ecological metagenomes</taxon>
    </lineage>
</organism>
<sequence length="418" mass="44911">MVNRPGLLLALALMPAALSASPLWRFCLGSQPCAAGAIHVARGTAYDARTGYGYDLGVAAPGSAPGFYFSARVPREGNYDVAVTVGSPTRAADTTIKAELRRLMALHLLTAAGASRTVHFIVNVRSPEIAGGGVVRLKPREKTGEIWDWDNRITLEFDGPTAAVQAVEISPAPPMPTVYIAGDSTVCDQPYEPYASWGQMLTYFFGPGVAIANHAESGESLRSFIGERRLAKLDTLMKPGDYLFIQSGHNDQKERGPGIGALTSYKRELEHFVADARAHGVTPVLVTPVSRRTFGPDGRIVNSLGDFPLAVREVAREQHTALIDLNAMSETLYNTLGPADAVNLFALANGKREGTHHSDYGAYEIARCIVAGIRENHLPLAGFLKSDAGTFDPRHPDSFASFDVPPSPRAAQIKPYGD</sequence>
<evidence type="ECO:0000313" key="5">
    <source>
        <dbReference type="EMBL" id="OIQ94995.1"/>
    </source>
</evidence>
<dbReference type="PANTHER" id="PTHR43695">
    <property type="entry name" value="PUTATIVE (AFU_ORTHOLOGUE AFUA_2G17250)-RELATED"/>
    <property type="match status" value="1"/>
</dbReference>
<comment type="similarity">
    <text evidence="1">Belongs to the 'GDSL' lipolytic enzyme family.</text>
</comment>
<evidence type="ECO:0000256" key="2">
    <source>
        <dbReference type="ARBA" id="ARBA00022801"/>
    </source>
</evidence>
<dbReference type="PANTHER" id="PTHR43695:SF1">
    <property type="entry name" value="RHAMNOGALACTURONAN ACETYLESTERASE"/>
    <property type="match status" value="1"/>
</dbReference>
<dbReference type="InterPro" id="IPR037459">
    <property type="entry name" value="RhgT-like"/>
</dbReference>
<dbReference type="SUPFAM" id="SSF52266">
    <property type="entry name" value="SGNH hydrolase"/>
    <property type="match status" value="1"/>
</dbReference>
<dbReference type="InterPro" id="IPR036514">
    <property type="entry name" value="SGNH_hydro_sf"/>
</dbReference>
<evidence type="ECO:0000256" key="1">
    <source>
        <dbReference type="ARBA" id="ARBA00008668"/>
    </source>
</evidence>
<dbReference type="InterPro" id="IPR008979">
    <property type="entry name" value="Galactose-bd-like_sf"/>
</dbReference>
<dbReference type="Gene3D" id="3.40.50.1110">
    <property type="entry name" value="SGNH hydrolase"/>
    <property type="match status" value="1"/>
</dbReference>
<dbReference type="EC" id="3.1.1.-" evidence="5"/>
<reference evidence="5" key="1">
    <citation type="submission" date="2016-10" db="EMBL/GenBank/DDBJ databases">
        <title>Sequence of Gallionella enrichment culture.</title>
        <authorList>
            <person name="Poehlein A."/>
            <person name="Muehling M."/>
            <person name="Daniel R."/>
        </authorList>
    </citation>
    <scope>NUCLEOTIDE SEQUENCE</scope>
</reference>
<dbReference type="SUPFAM" id="SSF49785">
    <property type="entry name" value="Galactose-binding domain-like"/>
    <property type="match status" value="1"/>
</dbReference>
<gene>
    <name evidence="5" type="primary">rhgT_3</name>
    <name evidence="5" type="ORF">GALL_230090</name>
</gene>
<dbReference type="InterPro" id="IPR013830">
    <property type="entry name" value="SGNH_hydro"/>
</dbReference>